<dbReference type="Pfam" id="PF16900">
    <property type="entry name" value="REPA_OB_2"/>
    <property type="match status" value="1"/>
</dbReference>
<evidence type="ECO:0000256" key="6">
    <source>
        <dbReference type="ARBA" id="ARBA00022771"/>
    </source>
</evidence>
<comment type="similarity">
    <text evidence="2 12">Belongs to the replication factor A protein 1 family.</text>
</comment>
<feature type="compositionally biased region" description="Gly residues" evidence="13">
    <location>
        <begin position="894"/>
        <end position="990"/>
    </location>
</feature>
<sequence>MQAPQLSAGVLMRVMQACVNQESKVDVTAILQVLELKQVPNKDGKGNPRYRIRMADGQAFLVVMGGSSVADIVNSGSLVQGSIVEVKDFVINDVGGKKMYIALATRPLEEYGLFATPIMYPPTTELVDVEALAKQQALGGGGGGPAGGYGQPPPQQHYGQPPPAAGPYGGPPPGVNGAGYQQQGPPPGGMYGGPPPPVGGGNGAPPGANNPYGAPPPGNSNPYGAPPPANNNPYGAPPPAANNNPYGGGGGGGGNPYGAPPPGSNPYGGGPPAGGNNPYGGGPGGGGNNPYGGGPGGGGNNPYGGGPGGGGGGSRPPTQFGGHGAVARDEAPPRFMPISMLNPYTARWAIRARVTSKGELRRWTNVKGEGKVFSFDLLDRDGGEIRATAFGAEADKFFEVIEAGQVYQISKASLNPKRAQFNHLNHQYEIRLDRNSQVERIAEDPETSQIPAATYHFKKIIELESAEAGSVHDLVGVVESCDAWQTITRKTGEETQKRSLVLRDDSGRSIELTLWGPLVNNPGDTIEQMVRGGARPVLVAKAVRVGDFNGKSLSTVGASVLRLDPMDLQEVQRLRQWYDAGGRTQVVAALTGAGGGGGGRSDRRCTFQAIKDERLGTGPKPDWTTVSAVVDMVKTDDSKGGPSAVVYPACPHDFNGRSCQKKMMDIGGGNWNCERCGYSTESPAWRYMVSMSACDHTGKQFLTAFGDAGDQLFGRTAPEMRQLEVAGGEGFERAVESVRFAPYIFRLKVAEDTYNDEQRIKVSIFKLDRLTDYAKECGQMLTYIRALEAGQPILVHGGPGGAAAAAGPAGPGPMHGGGGGPAGGYGGPQGGGGPAGGYGGPQGGGGGPGGAYGGGPGGGGYGGPQQHTGNPYTTQPATNPYGAPPANQTPPPRQGGGSGMYGGGAPPAAGGYGGPPQGQQGGYGGPPPGQQGGGGYGGPPAGYGGGGPPGGGYGGGGGAPGGGYGGGGGAYGGGGGGGPPGGGYAGGYGGPPQQQQQHQQQPPQPQNNFW</sequence>
<dbReference type="NCBIfam" id="TIGR00617">
    <property type="entry name" value="rpa1"/>
    <property type="match status" value="1"/>
</dbReference>
<keyword evidence="4 12" id="KW-0479">Metal-binding</keyword>
<evidence type="ECO:0000256" key="4">
    <source>
        <dbReference type="ARBA" id="ARBA00022723"/>
    </source>
</evidence>
<feature type="compositionally biased region" description="Gly residues" evidence="13">
    <location>
        <begin position="266"/>
        <end position="314"/>
    </location>
</feature>
<feature type="compositionally biased region" description="Gly residues" evidence="13">
    <location>
        <begin position="813"/>
        <end position="863"/>
    </location>
</feature>
<feature type="compositionally biased region" description="Low complexity" evidence="13">
    <location>
        <begin position="991"/>
        <end position="1001"/>
    </location>
</feature>
<evidence type="ECO:0000256" key="5">
    <source>
        <dbReference type="ARBA" id="ARBA00022763"/>
    </source>
</evidence>
<comment type="subcellular location">
    <subcellularLocation>
        <location evidence="1 12">Nucleus</location>
    </subcellularLocation>
</comment>
<keyword evidence="19" id="KW-1185">Reference proteome</keyword>
<dbReference type="CDD" id="cd04475">
    <property type="entry name" value="RPA1_DBD_B"/>
    <property type="match status" value="1"/>
</dbReference>
<comment type="function">
    <text evidence="12">Component of the replication protein A complex (RPA) required for DNA recombination, repair and replication. The activity of RPA is mediated by single-stranded DNA binding and protein interactions. Probably involved in repair of double-strand DNA breaks (DSBs) induced by genotoxic stresses.</text>
</comment>
<evidence type="ECO:0000256" key="8">
    <source>
        <dbReference type="ARBA" id="ARBA00023125"/>
    </source>
</evidence>
<dbReference type="FunFam" id="2.40.50.140:FF:000090">
    <property type="entry name" value="Replication protein A subunit"/>
    <property type="match status" value="1"/>
</dbReference>
<dbReference type="FunFam" id="2.40.50.140:FF:000064">
    <property type="entry name" value="Replication protein A subunit"/>
    <property type="match status" value="1"/>
</dbReference>
<evidence type="ECO:0000256" key="1">
    <source>
        <dbReference type="ARBA" id="ARBA00004123"/>
    </source>
</evidence>
<feature type="compositionally biased region" description="Pro residues" evidence="13">
    <location>
        <begin position="213"/>
        <end position="240"/>
    </location>
</feature>
<evidence type="ECO:0000256" key="9">
    <source>
        <dbReference type="ARBA" id="ARBA00023172"/>
    </source>
</evidence>
<evidence type="ECO:0000256" key="7">
    <source>
        <dbReference type="ARBA" id="ARBA00022833"/>
    </source>
</evidence>
<name>A0A836BWS6_9CHLO</name>
<feature type="compositionally biased region" description="Pro residues" evidence="13">
    <location>
        <begin position="184"/>
        <end position="198"/>
    </location>
</feature>
<keyword evidence="9" id="KW-0233">DNA recombination</keyword>
<evidence type="ECO:0000259" key="15">
    <source>
        <dbReference type="Pfam" id="PF04057"/>
    </source>
</evidence>
<evidence type="ECO:0000259" key="14">
    <source>
        <dbReference type="Pfam" id="PF01336"/>
    </source>
</evidence>
<feature type="domain" description="Replication factor A C-terminal" evidence="16">
    <location>
        <begin position="623"/>
        <end position="777"/>
    </location>
</feature>
<accession>A0A836BWS6</accession>
<dbReference type="CDD" id="cd04476">
    <property type="entry name" value="RPA1_DBD_C"/>
    <property type="match status" value="1"/>
</dbReference>
<dbReference type="CDD" id="cd04474">
    <property type="entry name" value="RPA1_DBD_A"/>
    <property type="match status" value="1"/>
</dbReference>
<dbReference type="Pfam" id="PF08646">
    <property type="entry name" value="Rep_fac-A_C"/>
    <property type="match status" value="1"/>
</dbReference>
<dbReference type="InterPro" id="IPR013955">
    <property type="entry name" value="Rep_factor-A_C"/>
</dbReference>
<evidence type="ECO:0000259" key="17">
    <source>
        <dbReference type="Pfam" id="PF16900"/>
    </source>
</evidence>
<dbReference type="GO" id="GO:0006260">
    <property type="term" value="P:DNA replication"/>
    <property type="evidence" value="ECO:0007669"/>
    <property type="project" value="UniProtKB-KW"/>
</dbReference>
<dbReference type="PANTHER" id="PTHR47165">
    <property type="entry name" value="OS03G0429900 PROTEIN"/>
    <property type="match status" value="1"/>
</dbReference>
<keyword evidence="5" id="KW-0227">DNA damage</keyword>
<feature type="compositionally biased region" description="Gly residues" evidence="13">
    <location>
        <begin position="138"/>
        <end position="150"/>
    </location>
</feature>
<feature type="compositionally biased region" description="Gly residues" evidence="13">
    <location>
        <begin position="246"/>
        <end position="256"/>
    </location>
</feature>
<feature type="compositionally biased region" description="Pro residues" evidence="13">
    <location>
        <begin position="151"/>
        <end position="174"/>
    </location>
</feature>
<dbReference type="Proteomes" id="UP000612055">
    <property type="component" value="Unassembled WGS sequence"/>
</dbReference>
<dbReference type="AlphaFoldDB" id="A0A836BWS6"/>
<proteinExistence type="inferred from homology"/>
<dbReference type="Pfam" id="PF01336">
    <property type="entry name" value="tRNA_anti-codon"/>
    <property type="match status" value="1"/>
</dbReference>
<dbReference type="GO" id="GO:0008270">
    <property type="term" value="F:zinc ion binding"/>
    <property type="evidence" value="ECO:0007669"/>
    <property type="project" value="UniProtKB-KW"/>
</dbReference>
<feature type="domain" description="Replication protein A OB" evidence="17">
    <location>
        <begin position="461"/>
        <end position="562"/>
    </location>
</feature>
<dbReference type="InterPro" id="IPR031657">
    <property type="entry name" value="REPA_OB_2"/>
</dbReference>
<dbReference type="GO" id="GO:0006310">
    <property type="term" value="P:DNA recombination"/>
    <property type="evidence" value="ECO:0007669"/>
    <property type="project" value="UniProtKB-KW"/>
</dbReference>
<evidence type="ECO:0000256" key="12">
    <source>
        <dbReference type="RuleBase" id="RU364130"/>
    </source>
</evidence>
<feature type="domain" description="OB" evidence="14">
    <location>
        <begin position="350"/>
        <end position="416"/>
    </location>
</feature>
<gene>
    <name evidence="18" type="ORF">HYH03_010298</name>
</gene>
<evidence type="ECO:0000256" key="3">
    <source>
        <dbReference type="ARBA" id="ARBA00022705"/>
    </source>
</evidence>
<evidence type="ECO:0000256" key="13">
    <source>
        <dbReference type="SAM" id="MobiDB-lite"/>
    </source>
</evidence>
<keyword evidence="3 12" id="KW-0235">DNA replication</keyword>
<feature type="region of interest" description="Disordered" evidence="13">
    <location>
        <begin position="137"/>
        <end position="330"/>
    </location>
</feature>
<keyword evidence="8 12" id="KW-0238">DNA-binding</keyword>
<feature type="domain" description="Replication factor-A protein 1 N-terminal" evidence="15">
    <location>
        <begin position="6"/>
        <end position="102"/>
    </location>
</feature>
<comment type="caution">
    <text evidence="18">The sequence shown here is derived from an EMBL/GenBank/DDBJ whole genome shotgun (WGS) entry which is preliminary data.</text>
</comment>
<evidence type="ECO:0000256" key="11">
    <source>
        <dbReference type="ARBA" id="ARBA00023242"/>
    </source>
</evidence>
<dbReference type="InterPro" id="IPR007199">
    <property type="entry name" value="Rep_factor-A_N"/>
</dbReference>
<feature type="region of interest" description="Disordered" evidence="13">
    <location>
        <begin position="799"/>
        <end position="1010"/>
    </location>
</feature>
<evidence type="ECO:0000256" key="2">
    <source>
        <dbReference type="ARBA" id="ARBA00005690"/>
    </source>
</evidence>
<dbReference type="Pfam" id="PF04057">
    <property type="entry name" value="Rep-A_N"/>
    <property type="match status" value="1"/>
</dbReference>
<protein>
    <recommendedName>
        <fullName evidence="12">Replication protein A subunit</fullName>
    </recommendedName>
</protein>
<comment type="subunit">
    <text evidence="12">Heterotrimer of RPA1, RPA2 and RPA3 (canonical replication protein A complex).</text>
</comment>
<dbReference type="OrthoDB" id="1751331at2759"/>
<feature type="compositionally biased region" description="Polar residues" evidence="13">
    <location>
        <begin position="867"/>
        <end position="878"/>
    </location>
</feature>
<keyword evidence="11 12" id="KW-0539">Nucleus</keyword>
<dbReference type="SUPFAM" id="SSF50249">
    <property type="entry name" value="Nucleic acid-binding proteins"/>
    <property type="match status" value="4"/>
</dbReference>
<dbReference type="InterPro" id="IPR004365">
    <property type="entry name" value="NA-bd_OB_tRNA"/>
</dbReference>
<dbReference type="GO" id="GO:0005634">
    <property type="term" value="C:nucleus"/>
    <property type="evidence" value="ECO:0007669"/>
    <property type="project" value="UniProtKB-SubCell"/>
</dbReference>
<reference evidence="18" key="1">
    <citation type="journal article" date="2020" name="bioRxiv">
        <title>Comparative genomics of Chlamydomonas.</title>
        <authorList>
            <person name="Craig R.J."/>
            <person name="Hasan A.R."/>
            <person name="Ness R.W."/>
            <person name="Keightley P.D."/>
        </authorList>
    </citation>
    <scope>NUCLEOTIDE SEQUENCE</scope>
    <source>
        <strain evidence="18">CCAP 11/70</strain>
    </source>
</reference>
<keyword evidence="10" id="KW-0234">DNA repair</keyword>
<dbReference type="InterPro" id="IPR047192">
    <property type="entry name" value="Euk_RPA1_DBD_C"/>
</dbReference>
<dbReference type="GO" id="GO:0006281">
    <property type="term" value="P:DNA repair"/>
    <property type="evidence" value="ECO:0007669"/>
    <property type="project" value="UniProtKB-KW"/>
</dbReference>
<dbReference type="PANTHER" id="PTHR47165:SF4">
    <property type="entry name" value="OS03G0429900 PROTEIN"/>
    <property type="match status" value="1"/>
</dbReference>
<evidence type="ECO:0000313" key="18">
    <source>
        <dbReference type="EMBL" id="KAG2491292.1"/>
    </source>
</evidence>
<dbReference type="InterPro" id="IPR012340">
    <property type="entry name" value="NA-bd_OB-fold"/>
</dbReference>
<dbReference type="EMBL" id="JAEHOE010000054">
    <property type="protein sequence ID" value="KAG2491292.1"/>
    <property type="molecule type" value="Genomic_DNA"/>
</dbReference>
<keyword evidence="6 12" id="KW-0863">Zinc-finger</keyword>
<dbReference type="Gene3D" id="2.40.50.140">
    <property type="entry name" value="Nucleic acid-binding proteins"/>
    <property type="match status" value="4"/>
</dbReference>
<dbReference type="GO" id="GO:0003677">
    <property type="term" value="F:DNA binding"/>
    <property type="evidence" value="ECO:0007669"/>
    <property type="project" value="UniProtKB-KW"/>
</dbReference>
<dbReference type="InterPro" id="IPR004591">
    <property type="entry name" value="Rfa1"/>
</dbReference>
<evidence type="ECO:0000313" key="19">
    <source>
        <dbReference type="Proteomes" id="UP000612055"/>
    </source>
</evidence>
<evidence type="ECO:0000259" key="16">
    <source>
        <dbReference type="Pfam" id="PF08646"/>
    </source>
</evidence>
<dbReference type="FunFam" id="2.40.50.140:FF:000041">
    <property type="entry name" value="Replication protein A subunit"/>
    <property type="match status" value="1"/>
</dbReference>
<evidence type="ECO:0000256" key="10">
    <source>
        <dbReference type="ARBA" id="ARBA00023204"/>
    </source>
</evidence>
<keyword evidence="7 12" id="KW-0862">Zinc</keyword>
<organism evidence="18 19">
    <name type="scientific">Edaphochlamys debaryana</name>
    <dbReference type="NCBI Taxonomy" id="47281"/>
    <lineage>
        <taxon>Eukaryota</taxon>
        <taxon>Viridiplantae</taxon>
        <taxon>Chlorophyta</taxon>
        <taxon>core chlorophytes</taxon>
        <taxon>Chlorophyceae</taxon>
        <taxon>CS clade</taxon>
        <taxon>Chlamydomonadales</taxon>
        <taxon>Chlamydomonadales incertae sedis</taxon>
        <taxon>Edaphochlamys</taxon>
    </lineage>
</organism>